<dbReference type="Pfam" id="PF01850">
    <property type="entry name" value="PIN"/>
    <property type="match status" value="1"/>
</dbReference>
<keyword evidence="5 6" id="KW-0460">Magnesium</keyword>
<comment type="cofactor">
    <cofactor evidence="6">
        <name>Mg(2+)</name>
        <dbReference type="ChEBI" id="CHEBI:18420"/>
    </cofactor>
</comment>
<dbReference type="PANTHER" id="PTHR35901:SF1">
    <property type="entry name" value="EXONUCLEASE VAPC9"/>
    <property type="match status" value="1"/>
</dbReference>
<dbReference type="GO" id="GO:0016787">
    <property type="term" value="F:hydrolase activity"/>
    <property type="evidence" value="ECO:0007669"/>
    <property type="project" value="UniProtKB-KW"/>
</dbReference>
<evidence type="ECO:0000259" key="7">
    <source>
        <dbReference type="Pfam" id="PF01850"/>
    </source>
</evidence>
<keyword evidence="4 6" id="KW-0378">Hydrolase</keyword>
<feature type="domain" description="PIN" evidence="7">
    <location>
        <begin position="5"/>
        <end position="128"/>
    </location>
</feature>
<dbReference type="GO" id="GO:0000287">
    <property type="term" value="F:magnesium ion binding"/>
    <property type="evidence" value="ECO:0007669"/>
    <property type="project" value="UniProtKB-UniRule"/>
</dbReference>
<reference evidence="8 9" key="1">
    <citation type="journal article" date="2016" name="Nat. Commun.">
        <title>Thousands of microbial genomes shed light on interconnected biogeochemical processes in an aquifer system.</title>
        <authorList>
            <person name="Anantharaman K."/>
            <person name="Brown C.T."/>
            <person name="Hug L.A."/>
            <person name="Sharon I."/>
            <person name="Castelle C.J."/>
            <person name="Probst A.J."/>
            <person name="Thomas B.C."/>
            <person name="Singh A."/>
            <person name="Wilkins M.J."/>
            <person name="Karaoz U."/>
            <person name="Brodie E.L."/>
            <person name="Williams K.H."/>
            <person name="Hubbard S.S."/>
            <person name="Banfield J.F."/>
        </authorList>
    </citation>
    <scope>NUCLEOTIDE SEQUENCE [LARGE SCALE GENOMIC DNA]</scope>
</reference>
<comment type="function">
    <text evidence="6">Toxic component of a toxin-antitoxin (TA) system. An RNase.</text>
</comment>
<dbReference type="InterPro" id="IPR044153">
    <property type="entry name" value="PIN_Pae0151-like"/>
</dbReference>
<evidence type="ECO:0000256" key="2">
    <source>
        <dbReference type="ARBA" id="ARBA00022722"/>
    </source>
</evidence>
<evidence type="ECO:0000256" key="6">
    <source>
        <dbReference type="HAMAP-Rule" id="MF_00265"/>
    </source>
</evidence>
<dbReference type="InterPro" id="IPR029060">
    <property type="entry name" value="PIN-like_dom_sf"/>
</dbReference>
<accession>A0A1F6TL25</accession>
<dbReference type="GO" id="GO:0004540">
    <property type="term" value="F:RNA nuclease activity"/>
    <property type="evidence" value="ECO:0007669"/>
    <property type="project" value="InterPro"/>
</dbReference>
<proteinExistence type="inferred from homology"/>
<dbReference type="EC" id="3.1.-.-" evidence="6"/>
<keyword evidence="3 6" id="KW-0479">Metal-binding</keyword>
<dbReference type="Proteomes" id="UP000179360">
    <property type="component" value="Unassembled WGS sequence"/>
</dbReference>
<name>A0A1F6TL25_9PROT</name>
<dbReference type="AlphaFoldDB" id="A0A1F6TL25"/>
<dbReference type="HAMAP" id="MF_00265">
    <property type="entry name" value="VapC_Nob1"/>
    <property type="match status" value="1"/>
</dbReference>
<keyword evidence="6" id="KW-0800">Toxin</keyword>
<keyword evidence="1 6" id="KW-1277">Toxin-antitoxin system</keyword>
<dbReference type="Gene3D" id="3.40.50.1010">
    <property type="entry name" value="5'-nuclease"/>
    <property type="match status" value="1"/>
</dbReference>
<evidence type="ECO:0000256" key="1">
    <source>
        <dbReference type="ARBA" id="ARBA00022649"/>
    </source>
</evidence>
<protein>
    <recommendedName>
        <fullName evidence="6">Ribonuclease VapC</fullName>
        <shortName evidence="6">RNase VapC</shortName>
        <ecNumber evidence="6">3.1.-.-</ecNumber>
    </recommendedName>
    <alternativeName>
        <fullName evidence="6">Toxin VapC</fullName>
    </alternativeName>
</protein>
<dbReference type="InterPro" id="IPR022907">
    <property type="entry name" value="VapC_family"/>
</dbReference>
<evidence type="ECO:0000256" key="3">
    <source>
        <dbReference type="ARBA" id="ARBA00022723"/>
    </source>
</evidence>
<dbReference type="InterPro" id="IPR002716">
    <property type="entry name" value="PIN_dom"/>
</dbReference>
<comment type="caution">
    <text evidence="8">The sequence shown here is derived from an EMBL/GenBank/DDBJ whole genome shotgun (WGS) entry which is preliminary data.</text>
</comment>
<dbReference type="SUPFAM" id="SSF88723">
    <property type="entry name" value="PIN domain-like"/>
    <property type="match status" value="1"/>
</dbReference>
<dbReference type="EMBL" id="MFSY01000064">
    <property type="protein sequence ID" value="OGI45789.1"/>
    <property type="molecule type" value="Genomic_DNA"/>
</dbReference>
<organism evidence="8 9">
    <name type="scientific">Candidatus Muproteobacteria bacterium RIFCSPHIGHO2_01_FULL_65_16</name>
    <dbReference type="NCBI Taxonomy" id="1817764"/>
    <lineage>
        <taxon>Bacteria</taxon>
        <taxon>Pseudomonadati</taxon>
        <taxon>Pseudomonadota</taxon>
        <taxon>Candidatus Muproteobacteria</taxon>
    </lineage>
</organism>
<evidence type="ECO:0000313" key="8">
    <source>
        <dbReference type="EMBL" id="OGI45789.1"/>
    </source>
</evidence>
<dbReference type="GO" id="GO:0090729">
    <property type="term" value="F:toxin activity"/>
    <property type="evidence" value="ECO:0007669"/>
    <property type="project" value="UniProtKB-KW"/>
</dbReference>
<evidence type="ECO:0000256" key="4">
    <source>
        <dbReference type="ARBA" id="ARBA00022801"/>
    </source>
</evidence>
<evidence type="ECO:0000313" key="9">
    <source>
        <dbReference type="Proteomes" id="UP000179360"/>
    </source>
</evidence>
<gene>
    <name evidence="6" type="primary">vapC</name>
    <name evidence="8" type="ORF">A2637_01855</name>
</gene>
<dbReference type="InterPro" id="IPR051619">
    <property type="entry name" value="TypeII_TA_RNase_PINc/VapC"/>
</dbReference>
<evidence type="ECO:0000256" key="5">
    <source>
        <dbReference type="ARBA" id="ARBA00022842"/>
    </source>
</evidence>
<dbReference type="CDD" id="cd09873">
    <property type="entry name" value="PIN_Pae0151-like"/>
    <property type="match status" value="1"/>
</dbReference>
<sequence length="136" mass="14876">MKKFVLDCSVSAAWCLKDEHSEKAHVVLKSLSNAEAVVPSLWAVEMANVLLMAERKGRIKPADAAREVELILKLPIVIAPEDNRTTLEDTRRIGRDHGLSAYDACYLALALRTGLPLATLDKPLTKAARSCGVQLL</sequence>
<keyword evidence="2 6" id="KW-0540">Nuclease</keyword>
<feature type="binding site" evidence="6">
    <location>
        <position position="7"/>
    </location>
    <ligand>
        <name>Mg(2+)</name>
        <dbReference type="ChEBI" id="CHEBI:18420"/>
    </ligand>
</feature>
<comment type="similarity">
    <text evidence="6">Belongs to the PINc/VapC protein family.</text>
</comment>
<dbReference type="PANTHER" id="PTHR35901">
    <property type="entry name" value="RIBONUCLEASE VAPC3"/>
    <property type="match status" value="1"/>
</dbReference>
<feature type="binding site" evidence="6">
    <location>
        <position position="103"/>
    </location>
    <ligand>
        <name>Mg(2+)</name>
        <dbReference type="ChEBI" id="CHEBI:18420"/>
    </ligand>
</feature>